<protein>
    <recommendedName>
        <fullName evidence="5">HTH gntR-type domain-containing protein</fullName>
    </recommendedName>
</protein>
<gene>
    <name evidence="6" type="ORF">C7I85_18130</name>
</gene>
<evidence type="ECO:0000256" key="1">
    <source>
        <dbReference type="ARBA" id="ARBA00023015"/>
    </source>
</evidence>
<feature type="region of interest" description="Disordered" evidence="4">
    <location>
        <begin position="273"/>
        <end position="293"/>
    </location>
</feature>
<dbReference type="PROSITE" id="PS50949">
    <property type="entry name" value="HTH_GNTR"/>
    <property type="match status" value="1"/>
</dbReference>
<sequence length="293" mass="32283">MTLAQRQKQIASRESEERKLRYQLVYDWILDFIATNGLTGGDKLPSTTELAQLTGVSLISVRHALDKLEHAGKIHRHQGIGTFVARDRIVSEPSRAGRLLETLSPSGGGPDLATEVLQINIGLPSPEIAKALSIELGQPVWEIIRRRSLRTAPAILEQAVLPLSLVPAIDEKELEAGDSLYGLLADRYGLRDDYVEQSLEVDRPTTTEREALDLGSRDQVVRIRGVSFTGDGKAFDCYQQTYKASDFVFYMSGSGSRRLLQPTDMKQWVVLPLHGGKRPTPPAGKKAAGRSGR</sequence>
<evidence type="ECO:0000313" key="7">
    <source>
        <dbReference type="Proteomes" id="UP000240653"/>
    </source>
</evidence>
<evidence type="ECO:0000256" key="4">
    <source>
        <dbReference type="SAM" id="MobiDB-lite"/>
    </source>
</evidence>
<reference evidence="6 7" key="1">
    <citation type="submission" date="2018-03" db="EMBL/GenBank/DDBJ databases">
        <title>The draft genome of Mesorhizobium soli JCM 19897.</title>
        <authorList>
            <person name="Li L."/>
            <person name="Liu L."/>
            <person name="Liang L."/>
            <person name="Wang T."/>
            <person name="Zhang X."/>
        </authorList>
    </citation>
    <scope>NUCLEOTIDE SEQUENCE [LARGE SCALE GENOMIC DNA]</scope>
    <source>
        <strain evidence="6 7">JCM 19897</strain>
    </source>
</reference>
<dbReference type="InterPro" id="IPR036390">
    <property type="entry name" value="WH_DNA-bd_sf"/>
</dbReference>
<dbReference type="Proteomes" id="UP000240653">
    <property type="component" value="Unassembled WGS sequence"/>
</dbReference>
<dbReference type="SUPFAM" id="SSF64288">
    <property type="entry name" value="Chorismate lyase-like"/>
    <property type="match status" value="1"/>
</dbReference>
<dbReference type="GO" id="GO:0045892">
    <property type="term" value="P:negative regulation of DNA-templated transcription"/>
    <property type="evidence" value="ECO:0007669"/>
    <property type="project" value="TreeGrafter"/>
</dbReference>
<dbReference type="InterPro" id="IPR028978">
    <property type="entry name" value="Chorismate_lyase_/UTRA_dom_sf"/>
</dbReference>
<evidence type="ECO:0000256" key="3">
    <source>
        <dbReference type="ARBA" id="ARBA00023163"/>
    </source>
</evidence>
<dbReference type="PANTHER" id="PTHR44846">
    <property type="entry name" value="MANNOSYL-D-GLYCERATE TRANSPORT/METABOLISM SYSTEM REPRESSOR MNGR-RELATED"/>
    <property type="match status" value="1"/>
</dbReference>
<dbReference type="InterPro" id="IPR000524">
    <property type="entry name" value="Tscrpt_reg_HTH_GntR"/>
</dbReference>
<keyword evidence="2" id="KW-0238">DNA-binding</keyword>
<dbReference type="CDD" id="cd07377">
    <property type="entry name" value="WHTH_GntR"/>
    <property type="match status" value="1"/>
</dbReference>
<organism evidence="6 7">
    <name type="scientific">Pseudaminobacter soli</name>
    <name type="common">ex Li et al. 2025</name>
    <dbReference type="NCBI Taxonomy" id="1295366"/>
    <lineage>
        <taxon>Bacteria</taxon>
        <taxon>Pseudomonadati</taxon>
        <taxon>Pseudomonadota</taxon>
        <taxon>Alphaproteobacteria</taxon>
        <taxon>Hyphomicrobiales</taxon>
        <taxon>Phyllobacteriaceae</taxon>
        <taxon>Pseudaminobacter</taxon>
    </lineage>
</organism>
<keyword evidence="1" id="KW-0805">Transcription regulation</keyword>
<dbReference type="Gene3D" id="3.40.1410.10">
    <property type="entry name" value="Chorismate lyase-like"/>
    <property type="match status" value="1"/>
</dbReference>
<name>A0A2P7S8Q5_9HYPH</name>
<dbReference type="EMBL" id="PXYL01000009">
    <property type="protein sequence ID" value="PSJ58878.1"/>
    <property type="molecule type" value="Genomic_DNA"/>
</dbReference>
<dbReference type="Gene3D" id="1.10.10.10">
    <property type="entry name" value="Winged helix-like DNA-binding domain superfamily/Winged helix DNA-binding domain"/>
    <property type="match status" value="1"/>
</dbReference>
<proteinExistence type="predicted"/>
<dbReference type="InterPro" id="IPR036388">
    <property type="entry name" value="WH-like_DNA-bd_sf"/>
</dbReference>
<evidence type="ECO:0000259" key="5">
    <source>
        <dbReference type="PROSITE" id="PS50949"/>
    </source>
</evidence>
<keyword evidence="3" id="KW-0804">Transcription</keyword>
<evidence type="ECO:0000313" key="6">
    <source>
        <dbReference type="EMBL" id="PSJ58878.1"/>
    </source>
</evidence>
<dbReference type="SMART" id="SM00345">
    <property type="entry name" value="HTH_GNTR"/>
    <property type="match status" value="1"/>
</dbReference>
<feature type="domain" description="HTH gntR-type" evidence="5">
    <location>
        <begin position="19"/>
        <end position="87"/>
    </location>
</feature>
<dbReference type="InterPro" id="IPR050679">
    <property type="entry name" value="Bact_HTH_transcr_reg"/>
</dbReference>
<dbReference type="AlphaFoldDB" id="A0A2P7S8Q5"/>
<evidence type="ECO:0000256" key="2">
    <source>
        <dbReference type="ARBA" id="ARBA00023125"/>
    </source>
</evidence>
<keyword evidence="7" id="KW-1185">Reference proteome</keyword>
<dbReference type="SUPFAM" id="SSF46785">
    <property type="entry name" value="Winged helix' DNA-binding domain"/>
    <property type="match status" value="1"/>
</dbReference>
<dbReference type="Pfam" id="PF07702">
    <property type="entry name" value="UTRA"/>
    <property type="match status" value="1"/>
</dbReference>
<accession>A0A2P7S8Q5</accession>
<dbReference type="GO" id="GO:0003677">
    <property type="term" value="F:DNA binding"/>
    <property type="evidence" value="ECO:0007669"/>
    <property type="project" value="UniProtKB-KW"/>
</dbReference>
<dbReference type="Pfam" id="PF00392">
    <property type="entry name" value="GntR"/>
    <property type="match status" value="1"/>
</dbReference>
<dbReference type="InterPro" id="IPR011663">
    <property type="entry name" value="UTRA"/>
</dbReference>
<dbReference type="OrthoDB" id="284307at2"/>
<dbReference type="GO" id="GO:0003700">
    <property type="term" value="F:DNA-binding transcription factor activity"/>
    <property type="evidence" value="ECO:0007669"/>
    <property type="project" value="InterPro"/>
</dbReference>
<dbReference type="SMART" id="SM00866">
    <property type="entry name" value="UTRA"/>
    <property type="match status" value="1"/>
</dbReference>
<comment type="caution">
    <text evidence="6">The sequence shown here is derived from an EMBL/GenBank/DDBJ whole genome shotgun (WGS) entry which is preliminary data.</text>
</comment>
<dbReference type="PANTHER" id="PTHR44846:SF1">
    <property type="entry name" value="MANNOSYL-D-GLYCERATE TRANSPORT_METABOLISM SYSTEM REPRESSOR MNGR-RELATED"/>
    <property type="match status" value="1"/>
</dbReference>